<dbReference type="PANTHER" id="PTHR43669">
    <property type="entry name" value="5-KETO-D-GLUCONATE 5-REDUCTASE"/>
    <property type="match status" value="1"/>
</dbReference>
<dbReference type="Pfam" id="PF00106">
    <property type="entry name" value="adh_short"/>
    <property type="match status" value="1"/>
</dbReference>
<keyword evidence="2" id="KW-0560">Oxidoreductase</keyword>
<dbReference type="PRINTS" id="PR00081">
    <property type="entry name" value="GDHRDH"/>
</dbReference>
<dbReference type="PRINTS" id="PR00080">
    <property type="entry name" value="SDRFAMILY"/>
</dbReference>
<dbReference type="FunFam" id="3.40.50.720:FF:000084">
    <property type="entry name" value="Short-chain dehydrogenase reductase"/>
    <property type="match status" value="1"/>
</dbReference>
<evidence type="ECO:0000313" key="5">
    <source>
        <dbReference type="Proteomes" id="UP001060018"/>
    </source>
</evidence>
<dbReference type="InterPro" id="IPR036291">
    <property type="entry name" value="NAD(P)-bd_dom_sf"/>
</dbReference>
<comment type="similarity">
    <text evidence="1 3">Belongs to the short-chain dehydrogenases/reductases (SDR) family.</text>
</comment>
<dbReference type="Gene3D" id="3.40.50.720">
    <property type="entry name" value="NAD(P)-binding Rossmann-like Domain"/>
    <property type="match status" value="1"/>
</dbReference>
<accession>A0AA95BRY4</accession>
<dbReference type="AlphaFoldDB" id="A0AA95BRY4"/>
<evidence type="ECO:0000313" key="4">
    <source>
        <dbReference type="EMBL" id="UUX59022.1"/>
    </source>
</evidence>
<evidence type="ECO:0000256" key="1">
    <source>
        <dbReference type="ARBA" id="ARBA00006484"/>
    </source>
</evidence>
<dbReference type="Proteomes" id="UP001060018">
    <property type="component" value="Chromosome"/>
</dbReference>
<evidence type="ECO:0000256" key="3">
    <source>
        <dbReference type="RuleBase" id="RU000363"/>
    </source>
</evidence>
<proteinExistence type="inferred from homology"/>
<gene>
    <name evidence="4" type="ORF">NUH22_17275</name>
</gene>
<dbReference type="CDD" id="cd05233">
    <property type="entry name" value="SDR_c"/>
    <property type="match status" value="1"/>
</dbReference>
<dbReference type="InterPro" id="IPR002347">
    <property type="entry name" value="SDR_fam"/>
</dbReference>
<dbReference type="PANTHER" id="PTHR43669:SF12">
    <property type="entry name" value="BLR5618 PROTEIN"/>
    <property type="match status" value="1"/>
</dbReference>
<protein>
    <submittedName>
        <fullName evidence="4">SDR family oxidoreductase</fullName>
    </submittedName>
</protein>
<dbReference type="SUPFAM" id="SSF51735">
    <property type="entry name" value="NAD(P)-binding Rossmann-fold domains"/>
    <property type="match status" value="1"/>
</dbReference>
<name>A0AA95BRY4_9MICC</name>
<evidence type="ECO:0000256" key="2">
    <source>
        <dbReference type="ARBA" id="ARBA00023002"/>
    </source>
</evidence>
<reference evidence="4" key="1">
    <citation type="journal article" date="2022" name="Pest Manag. Sci.">
        <title>Glutamicibacter halophytocola-mediated host fitness of potato tuber moth on Solanaceae crops.</title>
        <authorList>
            <person name="Wang W."/>
            <person name="Xiao G."/>
            <person name="Du G."/>
            <person name="Chang L."/>
            <person name="Yang Y."/>
            <person name="Ye J."/>
            <person name="Chen B."/>
        </authorList>
    </citation>
    <scope>NUCLEOTIDE SEQUENCE</scope>
    <source>
        <strain evidence="4">S2</strain>
    </source>
</reference>
<dbReference type="EMBL" id="CP102487">
    <property type="protein sequence ID" value="UUX59022.1"/>
    <property type="molecule type" value="Genomic_DNA"/>
</dbReference>
<organism evidence="4 5">
    <name type="scientific">Glutamicibacter halophytocola</name>
    <dbReference type="NCBI Taxonomy" id="1933880"/>
    <lineage>
        <taxon>Bacteria</taxon>
        <taxon>Bacillati</taxon>
        <taxon>Actinomycetota</taxon>
        <taxon>Actinomycetes</taxon>
        <taxon>Micrococcales</taxon>
        <taxon>Micrococcaceae</taxon>
        <taxon>Glutamicibacter</taxon>
    </lineage>
</organism>
<sequence>MMPQSSRPVEQGRTIVITGAGTGIGRATARLLLSQGWNVALAGRTKTTLEETAQSHSSALVHPADVTDPGAVDELFSAAQHRFGTVDVLFNNAGIFGPSVSIDELSPEQWDQVCQINLTGAINAARSAFAHFKANGGGRIINNGSISAQVPRVKSVAYTVTKHGIAGLTKALELDGRPHRIRATQVDIGNTASDLLDDFGANNGALQPSGQRIVEPTFPLEQAAEAIAYIAGVPLGTSINQFTITAGGMPYIGRG</sequence>
<dbReference type="RefSeq" id="WP_244652621.1">
    <property type="nucleotide sequence ID" value="NZ_CP102487.1"/>
</dbReference>
<dbReference type="GO" id="GO:0016491">
    <property type="term" value="F:oxidoreductase activity"/>
    <property type="evidence" value="ECO:0007669"/>
    <property type="project" value="UniProtKB-KW"/>
</dbReference>